<proteinExistence type="inferred from homology"/>
<dbReference type="Proteomes" id="UP000665561">
    <property type="component" value="Unassembled WGS sequence"/>
</dbReference>
<evidence type="ECO:0000313" key="10">
    <source>
        <dbReference type="EMBL" id="NBD24786.1"/>
    </source>
</evidence>
<keyword evidence="4" id="KW-0732">Signal</keyword>
<feature type="domain" description="Spore germination GerAC-like C-terminal" evidence="8">
    <location>
        <begin position="216"/>
        <end position="340"/>
    </location>
</feature>
<dbReference type="RefSeq" id="WP_161743598.1">
    <property type="nucleotide sequence ID" value="NZ_JAAAMV010000009.1"/>
</dbReference>
<sequence length="369" mass="41988">MNRAWKSALTACLTLSLCGCWDVKNIQYFNFVNLIGIDYVEGKYKIYAQINELASMAKQEGSGNTPNPIVVGKGEGESIGMAMYDLQKESQMRTDWTQNKAFIFSDRMLARGVFDIHDELMRTRDQRYTPWVFATNEDLAKVLSTKPITGTSSVNTMYYQPNLLFKQMQSSFEPVNYQRFIRSAREPFETALIDHIKLSENWDKDGKPISLPIVNGLVALKNGKSMARFNREEASGVKWLKERTVRGLLPLKDDRGAFVGTAGLKNNKVKKTAAYKDGKRIVRVYVSLDASLREQGTPLGLQPMIELIRKNIQGEIMQTYEVGKKRSVDIYSLNEVWYRKGLAVNDDIPGLELHVKINLLGTNMFELRE</sequence>
<dbReference type="InterPro" id="IPR038501">
    <property type="entry name" value="Spore_GerAC_C_sf"/>
</dbReference>
<evidence type="ECO:0000256" key="1">
    <source>
        <dbReference type="ARBA" id="ARBA00004635"/>
    </source>
</evidence>
<dbReference type="Pfam" id="PF05504">
    <property type="entry name" value="Spore_GerAC"/>
    <property type="match status" value="1"/>
</dbReference>
<evidence type="ECO:0000313" key="11">
    <source>
        <dbReference type="Proteomes" id="UP000665561"/>
    </source>
</evidence>
<evidence type="ECO:0000259" key="9">
    <source>
        <dbReference type="Pfam" id="PF25198"/>
    </source>
</evidence>
<dbReference type="Pfam" id="PF25198">
    <property type="entry name" value="Spore_GerAC_N"/>
    <property type="match status" value="1"/>
</dbReference>
<comment type="subcellular location">
    <subcellularLocation>
        <location evidence="1">Membrane</location>
        <topology evidence="1">Lipid-anchor</topology>
    </subcellularLocation>
</comment>
<evidence type="ECO:0000256" key="6">
    <source>
        <dbReference type="ARBA" id="ARBA00023139"/>
    </source>
</evidence>
<keyword evidence="3" id="KW-0309">Germination</keyword>
<comment type="caution">
    <text evidence="10">The sequence shown here is derived from an EMBL/GenBank/DDBJ whole genome shotgun (WGS) entry which is preliminary data.</text>
</comment>
<accession>A0ABW9XQF8</accession>
<gene>
    <name evidence="10" type="ORF">GT019_12955</name>
</gene>
<organism evidence="10 11">
    <name type="scientific">Paenibacillus glycinis</name>
    <dbReference type="NCBI Taxonomy" id="2697035"/>
    <lineage>
        <taxon>Bacteria</taxon>
        <taxon>Bacillati</taxon>
        <taxon>Bacillota</taxon>
        <taxon>Bacilli</taxon>
        <taxon>Bacillales</taxon>
        <taxon>Paenibacillaceae</taxon>
        <taxon>Paenibacillus</taxon>
    </lineage>
</organism>
<keyword evidence="11" id="KW-1185">Reference proteome</keyword>
<dbReference type="InterPro" id="IPR008844">
    <property type="entry name" value="Spore_GerAC-like"/>
</dbReference>
<dbReference type="PANTHER" id="PTHR35789">
    <property type="entry name" value="SPORE GERMINATION PROTEIN B3"/>
    <property type="match status" value="1"/>
</dbReference>
<keyword evidence="6" id="KW-0564">Palmitate</keyword>
<dbReference type="InterPro" id="IPR046953">
    <property type="entry name" value="Spore_GerAC-like_C"/>
</dbReference>
<evidence type="ECO:0008006" key="12">
    <source>
        <dbReference type="Google" id="ProtNLM"/>
    </source>
</evidence>
<evidence type="ECO:0000259" key="8">
    <source>
        <dbReference type="Pfam" id="PF05504"/>
    </source>
</evidence>
<evidence type="ECO:0000256" key="4">
    <source>
        <dbReference type="ARBA" id="ARBA00022729"/>
    </source>
</evidence>
<protein>
    <recommendedName>
        <fullName evidence="12">Ger(X)C family spore germination protein</fullName>
    </recommendedName>
</protein>
<dbReference type="InterPro" id="IPR057336">
    <property type="entry name" value="GerAC_N"/>
</dbReference>
<evidence type="ECO:0000256" key="7">
    <source>
        <dbReference type="ARBA" id="ARBA00023288"/>
    </source>
</evidence>
<dbReference type="PANTHER" id="PTHR35789:SF1">
    <property type="entry name" value="SPORE GERMINATION PROTEIN B3"/>
    <property type="match status" value="1"/>
</dbReference>
<reference evidence="10 11" key="1">
    <citation type="submission" date="2020-01" db="EMBL/GenBank/DDBJ databases">
        <title>Paenibacillus soybeanensis sp. nov. isolated from the nodules of soybean (Glycine max(L.) Merr).</title>
        <authorList>
            <person name="Wang H."/>
        </authorList>
    </citation>
    <scope>NUCLEOTIDE SEQUENCE [LARGE SCALE GENOMIC DNA]</scope>
    <source>
        <strain evidence="10 11">T1</strain>
    </source>
</reference>
<evidence type="ECO:0000256" key="5">
    <source>
        <dbReference type="ARBA" id="ARBA00023136"/>
    </source>
</evidence>
<keyword evidence="7" id="KW-0449">Lipoprotein</keyword>
<name>A0ABW9XQF8_9BACL</name>
<comment type="similarity">
    <text evidence="2">Belongs to the GerABKC lipoprotein family.</text>
</comment>
<keyword evidence="5" id="KW-0472">Membrane</keyword>
<evidence type="ECO:0000256" key="2">
    <source>
        <dbReference type="ARBA" id="ARBA00007886"/>
    </source>
</evidence>
<dbReference type="EMBL" id="JAAAMV010000009">
    <property type="protein sequence ID" value="NBD24786.1"/>
    <property type="molecule type" value="Genomic_DNA"/>
</dbReference>
<feature type="domain" description="Spore germination protein N-terminal" evidence="9">
    <location>
        <begin position="22"/>
        <end position="196"/>
    </location>
</feature>
<dbReference type="Gene3D" id="3.30.300.210">
    <property type="entry name" value="Nutrient germinant receptor protein C, domain 3"/>
    <property type="match status" value="1"/>
</dbReference>
<dbReference type="PROSITE" id="PS51257">
    <property type="entry name" value="PROKAR_LIPOPROTEIN"/>
    <property type="match status" value="1"/>
</dbReference>
<evidence type="ECO:0000256" key="3">
    <source>
        <dbReference type="ARBA" id="ARBA00022544"/>
    </source>
</evidence>